<dbReference type="EMBL" id="CU928162">
    <property type="protein sequence ID" value="CAR07321.1"/>
    <property type="molecule type" value="Genomic_DNA"/>
</dbReference>
<evidence type="ECO:0000313" key="1">
    <source>
        <dbReference type="EMBL" id="CAR07321.1"/>
    </source>
</evidence>
<protein>
    <submittedName>
        <fullName evidence="1">Uncharacterized protein</fullName>
    </submittedName>
</protein>
<proteinExistence type="predicted"/>
<organism evidence="1 2">
    <name type="scientific">Escherichia coli O81 (strain ED1a)</name>
    <dbReference type="NCBI Taxonomy" id="585397"/>
    <lineage>
        <taxon>Bacteria</taxon>
        <taxon>Pseudomonadati</taxon>
        <taxon>Pseudomonadota</taxon>
        <taxon>Gammaproteobacteria</taxon>
        <taxon>Enterobacterales</taxon>
        <taxon>Enterobacteriaceae</taxon>
        <taxon>Escherichia</taxon>
    </lineage>
</organism>
<name>B7MPX5_ECO81</name>
<gene>
    <name evidence="1" type="ordered locus">ECED1_1120</name>
</gene>
<dbReference type="Proteomes" id="UP000000748">
    <property type="component" value="Chromosome"/>
</dbReference>
<accession>B7MPX5</accession>
<sequence length="52" mass="6013">MPRYSQFRLAIIVWPAGSLLKKYGMVNPLCGGAYQRQVFGHTPYPFWCGFRC</sequence>
<dbReference type="AlphaFoldDB" id="B7MPX5"/>
<reference evidence="2" key="1">
    <citation type="journal article" date="2009" name="PLoS Genet.">
        <title>Organised genome dynamics in the Escherichia coli species results in highly diverse adaptive paths.</title>
        <authorList>
            <person name="Touchon M."/>
            <person name="Hoede C."/>
            <person name="Tenaillon O."/>
            <person name="Barbe V."/>
            <person name="Baeriswyl S."/>
            <person name="Bidet P."/>
            <person name="Bingen E."/>
            <person name="Bonacorsi S."/>
            <person name="Bouchier C."/>
            <person name="Bouvet O."/>
            <person name="Calteau A."/>
            <person name="Chiapello H."/>
            <person name="Clermont O."/>
            <person name="Cruveiller S."/>
            <person name="Danchin A."/>
            <person name="Diard M."/>
            <person name="Dossat C."/>
            <person name="Karoui M.E."/>
            <person name="Frapy E."/>
            <person name="Garry L."/>
            <person name="Ghigo J.M."/>
            <person name="Gilles A.M."/>
            <person name="Johnson J."/>
            <person name="Le Bouguenec C."/>
            <person name="Lescat M."/>
            <person name="Mangenot S."/>
            <person name="Martinez-Jehanne V."/>
            <person name="Matic I."/>
            <person name="Nassif X."/>
            <person name="Oztas S."/>
            <person name="Petit M.A."/>
            <person name="Pichon C."/>
            <person name="Rouy Z."/>
            <person name="Ruf C.S."/>
            <person name="Schneider D."/>
            <person name="Tourret J."/>
            <person name="Vacherie B."/>
            <person name="Vallenet D."/>
            <person name="Medigue C."/>
            <person name="Rocha E.P.C."/>
            <person name="Denamur E."/>
        </authorList>
    </citation>
    <scope>NUCLEOTIDE SEQUENCE [LARGE SCALE GENOMIC DNA]</scope>
    <source>
        <strain evidence="2">ED1a</strain>
    </source>
</reference>
<dbReference type="HOGENOM" id="CLU_3079318_0_0_6"/>
<dbReference type="KEGG" id="ecq:ECED1_1120"/>
<evidence type="ECO:0000313" key="2">
    <source>
        <dbReference type="Proteomes" id="UP000000748"/>
    </source>
</evidence>